<keyword evidence="3" id="KW-1185">Reference proteome</keyword>
<proteinExistence type="predicted"/>
<name>A0AAV7SNN9_PLEWA</name>
<dbReference type="AlphaFoldDB" id="A0AAV7SNN9"/>
<feature type="region of interest" description="Disordered" evidence="1">
    <location>
        <begin position="1"/>
        <end position="86"/>
    </location>
</feature>
<evidence type="ECO:0000256" key="1">
    <source>
        <dbReference type="SAM" id="MobiDB-lite"/>
    </source>
</evidence>
<sequence>MPRSPSLRRPTRDAGRVAPPSAGGPRSQSAPGTSAPRTALTSVAAPSPGGPRYPGPLRRRQPGRHLGRPIDPVAASIHGSGRADTGAGGLFEVWELAGTTRAA</sequence>
<dbReference type="Proteomes" id="UP001066276">
    <property type="component" value="Chromosome 4_2"/>
</dbReference>
<feature type="compositionally biased region" description="Basic residues" evidence="1">
    <location>
        <begin position="57"/>
        <end position="67"/>
    </location>
</feature>
<gene>
    <name evidence="2" type="ORF">NDU88_006147</name>
</gene>
<protein>
    <submittedName>
        <fullName evidence="2">Uncharacterized protein</fullName>
    </submittedName>
</protein>
<feature type="compositionally biased region" description="Polar residues" evidence="1">
    <location>
        <begin position="26"/>
        <end position="41"/>
    </location>
</feature>
<organism evidence="2 3">
    <name type="scientific">Pleurodeles waltl</name>
    <name type="common">Iberian ribbed newt</name>
    <dbReference type="NCBI Taxonomy" id="8319"/>
    <lineage>
        <taxon>Eukaryota</taxon>
        <taxon>Metazoa</taxon>
        <taxon>Chordata</taxon>
        <taxon>Craniata</taxon>
        <taxon>Vertebrata</taxon>
        <taxon>Euteleostomi</taxon>
        <taxon>Amphibia</taxon>
        <taxon>Batrachia</taxon>
        <taxon>Caudata</taxon>
        <taxon>Salamandroidea</taxon>
        <taxon>Salamandridae</taxon>
        <taxon>Pleurodelinae</taxon>
        <taxon>Pleurodeles</taxon>
    </lineage>
</organism>
<reference evidence="2" key="1">
    <citation type="journal article" date="2022" name="bioRxiv">
        <title>Sequencing and chromosome-scale assembly of the giantPleurodeles waltlgenome.</title>
        <authorList>
            <person name="Brown T."/>
            <person name="Elewa A."/>
            <person name="Iarovenko S."/>
            <person name="Subramanian E."/>
            <person name="Araus A.J."/>
            <person name="Petzold A."/>
            <person name="Susuki M."/>
            <person name="Suzuki K.-i.T."/>
            <person name="Hayashi T."/>
            <person name="Toyoda A."/>
            <person name="Oliveira C."/>
            <person name="Osipova E."/>
            <person name="Leigh N.D."/>
            <person name="Simon A."/>
            <person name="Yun M.H."/>
        </authorList>
    </citation>
    <scope>NUCLEOTIDE SEQUENCE</scope>
    <source>
        <strain evidence="2">20211129_DDA</strain>
        <tissue evidence="2">Liver</tissue>
    </source>
</reference>
<evidence type="ECO:0000313" key="2">
    <source>
        <dbReference type="EMBL" id="KAJ1165730.1"/>
    </source>
</evidence>
<accession>A0AAV7SNN9</accession>
<evidence type="ECO:0000313" key="3">
    <source>
        <dbReference type="Proteomes" id="UP001066276"/>
    </source>
</evidence>
<comment type="caution">
    <text evidence="2">The sequence shown here is derived from an EMBL/GenBank/DDBJ whole genome shotgun (WGS) entry which is preliminary data.</text>
</comment>
<dbReference type="EMBL" id="JANPWB010000008">
    <property type="protein sequence ID" value="KAJ1165730.1"/>
    <property type="molecule type" value="Genomic_DNA"/>
</dbReference>